<gene>
    <name evidence="1" type="ORF">FHX61_002319</name>
</gene>
<dbReference type="EMBL" id="JACHWF010000002">
    <property type="protein sequence ID" value="MBB3007671.1"/>
    <property type="molecule type" value="Genomic_DNA"/>
</dbReference>
<dbReference type="InterPro" id="IPR014845">
    <property type="entry name" value="GYD/TTHA1554"/>
</dbReference>
<dbReference type="Proteomes" id="UP000578036">
    <property type="component" value="Unassembled WGS sequence"/>
</dbReference>
<keyword evidence="2" id="KW-1185">Reference proteome</keyword>
<comment type="caution">
    <text evidence="1">The sequence shown here is derived from an EMBL/GenBank/DDBJ whole genome shotgun (WGS) entry which is preliminary data.</text>
</comment>
<dbReference type="RefSeq" id="WP_092309924.1">
    <property type="nucleotide sequence ID" value="NZ_FMAD01000004.1"/>
</dbReference>
<dbReference type="AlphaFoldDB" id="A0A1C3UPN1"/>
<protein>
    <submittedName>
        <fullName evidence="1">Uncharacterized protein with GYD domain</fullName>
    </submittedName>
</protein>
<dbReference type="Pfam" id="PF08734">
    <property type="entry name" value="GYD"/>
    <property type="match status" value="1"/>
</dbReference>
<proteinExistence type="predicted"/>
<accession>A0A1C3UPN1</accession>
<evidence type="ECO:0000313" key="1">
    <source>
        <dbReference type="EMBL" id="MBB3007671.1"/>
    </source>
</evidence>
<reference evidence="1 2" key="1">
    <citation type="submission" date="2020-08" db="EMBL/GenBank/DDBJ databases">
        <title>Genomic Encyclopedia of Type Strains, Phase IV (KMG-V): Genome sequencing to study the core and pangenomes of soil and plant-associated prokaryotes.</title>
        <authorList>
            <person name="Whitman W."/>
        </authorList>
    </citation>
    <scope>NUCLEOTIDE SEQUENCE [LARGE SCALE GENOMIC DNA]</scope>
    <source>
        <strain evidence="1 2">SLV-2362</strain>
    </source>
</reference>
<organism evidence="1 2">
    <name type="scientific">Cupriavidus alkaliphilus</name>
    <dbReference type="NCBI Taxonomy" id="942866"/>
    <lineage>
        <taxon>Bacteria</taxon>
        <taxon>Pseudomonadati</taxon>
        <taxon>Pseudomonadota</taxon>
        <taxon>Betaproteobacteria</taxon>
        <taxon>Burkholderiales</taxon>
        <taxon>Burkholderiaceae</taxon>
        <taxon>Cupriavidus</taxon>
    </lineage>
</organism>
<evidence type="ECO:0000313" key="2">
    <source>
        <dbReference type="Proteomes" id="UP000578036"/>
    </source>
</evidence>
<name>A0A1C3UPN1_9BURK</name>
<sequence>MTRYIVLASFTDQGIRAVKDTTKRAAAVREMGARFGVQMKDIYWTLGKYDIVLTVEAQDDASMTAFGLAVGALGNVRTQTLRAFDVDEMQGILDKMS</sequence>